<dbReference type="Proteomes" id="UP000002051">
    <property type="component" value="Unassembled WGS sequence"/>
</dbReference>
<evidence type="ECO:0000259" key="8">
    <source>
        <dbReference type="Pfam" id="PF21530"/>
    </source>
</evidence>
<keyword evidence="3" id="KW-0238">DNA-binding</keyword>
<keyword evidence="6" id="KW-0233">DNA recombination</keyword>
<keyword evidence="2" id="KW-0805">Transcription regulation</keyword>
<keyword evidence="4" id="KW-0804">Transcription</keyword>
<evidence type="ECO:0000256" key="1">
    <source>
        <dbReference type="ARBA" id="ARBA00004123"/>
    </source>
</evidence>
<protein>
    <recommendedName>
        <fullName evidence="6">ATP-dependent DNA helicase</fullName>
        <ecNumber evidence="6">5.6.2.3</ecNumber>
    </recommendedName>
</protein>
<feature type="domain" description="DNA helicase Pif1-like 2B" evidence="8">
    <location>
        <begin position="485"/>
        <end position="530"/>
    </location>
</feature>
<dbReference type="GO" id="GO:0005634">
    <property type="term" value="C:nucleus"/>
    <property type="evidence" value="ECO:0007669"/>
    <property type="project" value="UniProtKB-SubCell"/>
</dbReference>
<dbReference type="InterPro" id="IPR015300">
    <property type="entry name" value="DNA-bd_pseudobarrel_sf"/>
</dbReference>
<proteinExistence type="inferred from homology"/>
<evidence type="ECO:0000256" key="3">
    <source>
        <dbReference type="ARBA" id="ARBA00023125"/>
    </source>
</evidence>
<comment type="similarity">
    <text evidence="6">Belongs to the helicase family.</text>
</comment>
<keyword evidence="6 9" id="KW-0347">Helicase</keyword>
<dbReference type="SUPFAM" id="SSF52540">
    <property type="entry name" value="P-loop containing nucleoside triphosphate hydrolases"/>
    <property type="match status" value="2"/>
</dbReference>
<dbReference type="GO" id="GO:0006281">
    <property type="term" value="P:DNA repair"/>
    <property type="evidence" value="ECO:0007669"/>
    <property type="project" value="UniProtKB-KW"/>
</dbReference>
<keyword evidence="6" id="KW-0227">DNA damage</keyword>
<dbReference type="GO" id="GO:0000723">
    <property type="term" value="P:telomere maintenance"/>
    <property type="evidence" value="ECO:0007669"/>
    <property type="project" value="InterPro"/>
</dbReference>
<dbReference type="PANTHER" id="PTHR10492:SF78">
    <property type="entry name" value="ATP-DEPENDENT DNA HELICASE"/>
    <property type="match status" value="1"/>
</dbReference>
<dbReference type="EMBL" id="KL402739">
    <property type="protein sequence ID" value="KEH17451.1"/>
    <property type="molecule type" value="Genomic_DNA"/>
</dbReference>
<evidence type="ECO:0000256" key="4">
    <source>
        <dbReference type="ARBA" id="ARBA00023163"/>
    </source>
</evidence>
<dbReference type="HOGENOM" id="CLU_001324_14_3_1"/>
<dbReference type="GO" id="GO:0043139">
    <property type="term" value="F:5'-3' DNA helicase activity"/>
    <property type="evidence" value="ECO:0007669"/>
    <property type="project" value="UniProtKB-EC"/>
</dbReference>
<evidence type="ECO:0000256" key="2">
    <source>
        <dbReference type="ARBA" id="ARBA00023015"/>
    </source>
</evidence>
<reference evidence="9 11" key="2">
    <citation type="journal article" date="2014" name="BMC Genomics">
        <title>An improved genome release (version Mt4.0) for the model legume Medicago truncatula.</title>
        <authorList>
            <person name="Tang H."/>
            <person name="Krishnakumar V."/>
            <person name="Bidwell S."/>
            <person name="Rosen B."/>
            <person name="Chan A."/>
            <person name="Zhou S."/>
            <person name="Gentzbittel L."/>
            <person name="Childs K.L."/>
            <person name="Yandell M."/>
            <person name="Gundlach H."/>
            <person name="Mayer K.F."/>
            <person name="Schwartz D.C."/>
            <person name="Town C.D."/>
        </authorList>
    </citation>
    <scope>GENOME REANNOTATION</scope>
    <source>
        <strain evidence="9">A17</strain>
        <strain evidence="10 11">cv. Jemalong A17</strain>
    </source>
</reference>
<reference evidence="9 11" key="1">
    <citation type="journal article" date="2011" name="Nature">
        <title>The Medicago genome provides insight into the evolution of rhizobial symbioses.</title>
        <authorList>
            <person name="Young N.D."/>
            <person name="Debelle F."/>
            <person name="Oldroyd G.E."/>
            <person name="Geurts R."/>
            <person name="Cannon S.B."/>
            <person name="Udvardi M.K."/>
            <person name="Benedito V.A."/>
            <person name="Mayer K.F."/>
            <person name="Gouzy J."/>
            <person name="Schoof H."/>
            <person name="Van de Peer Y."/>
            <person name="Proost S."/>
            <person name="Cook D.R."/>
            <person name="Meyers B.C."/>
            <person name="Spannagl M."/>
            <person name="Cheung F."/>
            <person name="De Mita S."/>
            <person name="Krishnakumar V."/>
            <person name="Gundlach H."/>
            <person name="Zhou S."/>
            <person name="Mudge J."/>
            <person name="Bharti A.K."/>
            <person name="Murray J.D."/>
            <person name="Naoumkina M.A."/>
            <person name="Rosen B."/>
            <person name="Silverstein K.A."/>
            <person name="Tang H."/>
            <person name="Rombauts S."/>
            <person name="Zhao P.X."/>
            <person name="Zhou P."/>
            <person name="Barbe V."/>
            <person name="Bardou P."/>
            <person name="Bechner M."/>
            <person name="Bellec A."/>
            <person name="Berger A."/>
            <person name="Berges H."/>
            <person name="Bidwell S."/>
            <person name="Bisseling T."/>
            <person name="Choisne N."/>
            <person name="Couloux A."/>
            <person name="Denny R."/>
            <person name="Deshpande S."/>
            <person name="Dai X."/>
            <person name="Doyle J.J."/>
            <person name="Dudez A.M."/>
            <person name="Farmer A.D."/>
            <person name="Fouteau S."/>
            <person name="Franken C."/>
            <person name="Gibelin C."/>
            <person name="Gish J."/>
            <person name="Goldstein S."/>
            <person name="Gonzalez A.J."/>
            <person name="Green P.J."/>
            <person name="Hallab A."/>
            <person name="Hartog M."/>
            <person name="Hua A."/>
            <person name="Humphray S.J."/>
            <person name="Jeong D.H."/>
            <person name="Jing Y."/>
            <person name="Jocker A."/>
            <person name="Kenton S.M."/>
            <person name="Kim D.J."/>
            <person name="Klee K."/>
            <person name="Lai H."/>
            <person name="Lang C."/>
            <person name="Lin S."/>
            <person name="Macmil S.L."/>
            <person name="Magdelenat G."/>
            <person name="Matthews L."/>
            <person name="McCorrison J."/>
            <person name="Monaghan E.L."/>
            <person name="Mun J.H."/>
            <person name="Najar F.Z."/>
            <person name="Nicholson C."/>
            <person name="Noirot C."/>
            <person name="O'Bleness M."/>
            <person name="Paule C.R."/>
            <person name="Poulain J."/>
            <person name="Prion F."/>
            <person name="Qin B."/>
            <person name="Qu C."/>
            <person name="Retzel E.F."/>
            <person name="Riddle C."/>
            <person name="Sallet E."/>
            <person name="Samain S."/>
            <person name="Samson N."/>
            <person name="Sanders I."/>
            <person name="Saurat O."/>
            <person name="Scarpelli C."/>
            <person name="Schiex T."/>
            <person name="Segurens B."/>
            <person name="Severin A.J."/>
            <person name="Sherrier D.J."/>
            <person name="Shi R."/>
            <person name="Sims S."/>
            <person name="Singer S.R."/>
            <person name="Sinharoy S."/>
            <person name="Sterck L."/>
            <person name="Viollet A."/>
            <person name="Wang B.B."/>
            <person name="Wang K."/>
            <person name="Wang M."/>
            <person name="Wang X."/>
            <person name="Warfsmann J."/>
            <person name="Weissenbach J."/>
            <person name="White D.D."/>
            <person name="White J.D."/>
            <person name="Wiley G.B."/>
            <person name="Wincker P."/>
            <person name="Xing Y."/>
            <person name="Yang L."/>
            <person name="Yao Z."/>
            <person name="Ying F."/>
            <person name="Zhai J."/>
            <person name="Zhou L."/>
            <person name="Zuber A."/>
            <person name="Denarie J."/>
            <person name="Dixon R.A."/>
            <person name="May G.D."/>
            <person name="Schwartz D.C."/>
            <person name="Rogers J."/>
            <person name="Quetier F."/>
            <person name="Town C.D."/>
            <person name="Roe B.A."/>
        </authorList>
    </citation>
    <scope>NUCLEOTIDE SEQUENCE [LARGE SCALE GENOMIC DNA]</scope>
    <source>
        <strain evidence="9">A17</strain>
        <strain evidence="10 11">cv. Jemalong A17</strain>
    </source>
</reference>
<dbReference type="GO" id="GO:0003677">
    <property type="term" value="F:DNA binding"/>
    <property type="evidence" value="ECO:0007669"/>
    <property type="project" value="UniProtKB-KW"/>
</dbReference>
<keyword evidence="6" id="KW-0378">Hydrolase</keyword>
<dbReference type="PANTHER" id="PTHR10492">
    <property type="match status" value="1"/>
</dbReference>
<dbReference type="InterPro" id="IPR027417">
    <property type="entry name" value="P-loop_NTPase"/>
</dbReference>
<keyword evidence="6" id="KW-0067">ATP-binding</keyword>
<gene>
    <name evidence="9" type="ORF">MTR_0014s0220</name>
</gene>
<dbReference type="GO" id="GO:0005524">
    <property type="term" value="F:ATP binding"/>
    <property type="evidence" value="ECO:0007669"/>
    <property type="project" value="UniProtKB-KW"/>
</dbReference>
<dbReference type="Gene3D" id="3.40.50.300">
    <property type="entry name" value="P-loop containing nucleotide triphosphate hydrolases"/>
    <property type="match status" value="1"/>
</dbReference>
<dbReference type="EC" id="5.6.2.3" evidence="6"/>
<dbReference type="EnsemblPlants" id="KEH17451">
    <property type="protein sequence ID" value="KEH17451"/>
    <property type="gene ID" value="MTR_0014s0220"/>
</dbReference>
<keyword evidence="6" id="KW-0547">Nucleotide-binding</keyword>
<comment type="subcellular location">
    <subcellularLocation>
        <location evidence="1">Nucleus</location>
    </subcellularLocation>
</comment>
<dbReference type="GO" id="GO:0006310">
    <property type="term" value="P:DNA recombination"/>
    <property type="evidence" value="ECO:0007669"/>
    <property type="project" value="UniProtKB-KW"/>
</dbReference>
<evidence type="ECO:0000256" key="6">
    <source>
        <dbReference type="RuleBase" id="RU363044"/>
    </source>
</evidence>
<organism evidence="9 11">
    <name type="scientific">Medicago truncatula</name>
    <name type="common">Barrel medic</name>
    <name type="synonym">Medicago tribuloides</name>
    <dbReference type="NCBI Taxonomy" id="3880"/>
    <lineage>
        <taxon>Eukaryota</taxon>
        <taxon>Viridiplantae</taxon>
        <taxon>Streptophyta</taxon>
        <taxon>Embryophyta</taxon>
        <taxon>Tracheophyta</taxon>
        <taxon>Spermatophyta</taxon>
        <taxon>Magnoliopsida</taxon>
        <taxon>eudicotyledons</taxon>
        <taxon>Gunneridae</taxon>
        <taxon>Pentapetalae</taxon>
        <taxon>rosids</taxon>
        <taxon>fabids</taxon>
        <taxon>Fabales</taxon>
        <taxon>Fabaceae</taxon>
        <taxon>Papilionoideae</taxon>
        <taxon>50 kb inversion clade</taxon>
        <taxon>NPAAA clade</taxon>
        <taxon>Hologalegina</taxon>
        <taxon>IRL clade</taxon>
        <taxon>Trifolieae</taxon>
        <taxon>Medicago</taxon>
    </lineage>
</organism>
<dbReference type="InterPro" id="IPR010285">
    <property type="entry name" value="DNA_helicase_pif1-like_DEAD"/>
</dbReference>
<dbReference type="AlphaFoldDB" id="A0A072TJW9"/>
<comment type="catalytic activity">
    <reaction evidence="6">
        <text>ATP + H2O = ADP + phosphate + H(+)</text>
        <dbReference type="Rhea" id="RHEA:13065"/>
        <dbReference type="ChEBI" id="CHEBI:15377"/>
        <dbReference type="ChEBI" id="CHEBI:15378"/>
        <dbReference type="ChEBI" id="CHEBI:30616"/>
        <dbReference type="ChEBI" id="CHEBI:43474"/>
        <dbReference type="ChEBI" id="CHEBI:456216"/>
        <dbReference type="EC" id="5.6.2.3"/>
    </reaction>
</comment>
<accession>A0A072TJW9</accession>
<keyword evidence="5" id="KW-0539">Nucleus</keyword>
<evidence type="ECO:0000313" key="10">
    <source>
        <dbReference type="EnsemblPlants" id="KEH17451"/>
    </source>
</evidence>
<evidence type="ECO:0000313" key="11">
    <source>
        <dbReference type="Proteomes" id="UP000002051"/>
    </source>
</evidence>
<evidence type="ECO:0000259" key="7">
    <source>
        <dbReference type="Pfam" id="PF05970"/>
    </source>
</evidence>
<keyword evidence="6" id="KW-0234">DNA repair</keyword>
<dbReference type="SUPFAM" id="SSF101936">
    <property type="entry name" value="DNA-binding pseudobarrel domain"/>
    <property type="match status" value="1"/>
</dbReference>
<feature type="domain" description="DNA helicase Pif1-like DEAD-box helicase" evidence="7">
    <location>
        <begin position="196"/>
        <end position="416"/>
    </location>
</feature>
<dbReference type="InterPro" id="IPR049163">
    <property type="entry name" value="Pif1-like_2B_dom"/>
</dbReference>
<dbReference type="CDD" id="cd18809">
    <property type="entry name" value="SF1_C_RecD"/>
    <property type="match status" value="1"/>
</dbReference>
<comment type="cofactor">
    <cofactor evidence="6">
        <name>Mg(2+)</name>
        <dbReference type="ChEBI" id="CHEBI:18420"/>
    </cofactor>
</comment>
<evidence type="ECO:0000313" key="9">
    <source>
        <dbReference type="EMBL" id="KEH17451.1"/>
    </source>
</evidence>
<keyword evidence="11" id="KW-1185">Reference proteome</keyword>
<evidence type="ECO:0000256" key="5">
    <source>
        <dbReference type="ARBA" id="ARBA00023242"/>
    </source>
</evidence>
<dbReference type="Pfam" id="PF05970">
    <property type="entry name" value="PIF1"/>
    <property type="match status" value="1"/>
</dbReference>
<reference evidence="10" key="3">
    <citation type="submission" date="2015-06" db="UniProtKB">
        <authorList>
            <consortium name="EnsemblPlants"/>
        </authorList>
    </citation>
    <scope>IDENTIFICATION</scope>
    <source>
        <strain evidence="10">cv. Jemalong A17</strain>
    </source>
</reference>
<sequence>MFTSWLQCNAKYPEARSLTYSKFVSKFVYVKSTRTWKPRKKGYTIGRLMWVPPSTGEVFYLRMMLAVVKVPTSYEDIKTVNNIYYDTFREACYAMGFLGDDKEYIEAIKEMSVWATGVFIRILFVTLLLTATMDRPFHVWNNTWKWLSDGVLYEQRRVANNRDYVTEELGNKLIYDELNYDEDALKLEFKRLFSTLTDEQRGIYHKIMSAVNGQNGGVFFLHGYGGTGKTFMWTTLAAALRSQSKIVLTVATSVIASLLLPGGRTAHSKFKIHVPSFENSTCNIDGYSDLAKLLKVTNLIIWDEAPMAHKFCFEALDRTLKDIMSDTADGDKIFGGKVIVFGGDFRQILPVVPRADRSDILYSSINSSYIWDECIVLTLTKNMRLRSNVGSSDADELKTFSEWILKVGEGKIFEPNGEGMEFDDPIEAIMKTKSYTCFTIDVVDKINDYVLSIIPGEEKEYFSSDSIDRSEVNDQCQSFQLFTLEFLSKLRTSGLPNHKIKLKVRTPIMLLRNLDQVEGLCNGTRLIVTRMANHVIEAKIISGKNVGNLTYIPRMSMSPSQSPWPFKLIRRQFPIIVSYAMTINKSQGQTLDSVGLYLPRSVFSHGQLCVAFSRIRTKADAIRKVLAKDPIETFSAIKLSVQMYAEVDPSFTQKYYNQLKGSWYVLNQDDRGHLLTCTKSFLNPLLTNGWIEVKLFNEFPEDVEVVFGYYGNNMFVVEMFKEVTDHSELPKWHSRSTVPHQTAYCDTTLDEHDFLSSMKGLIFCGDSGKEEKFEVYFLNDGKLTTQFGTKWDHFCKANRFKIGQTIRLKLDLSDNVKCHVYQVASTSTSNASA</sequence>
<name>A0A072TJW9_MEDTR</name>
<dbReference type="GO" id="GO:0016787">
    <property type="term" value="F:hydrolase activity"/>
    <property type="evidence" value="ECO:0007669"/>
    <property type="project" value="UniProtKB-KW"/>
</dbReference>
<dbReference type="Pfam" id="PF21530">
    <property type="entry name" value="Pif1_2B_dom"/>
    <property type="match status" value="1"/>
</dbReference>